<feature type="region of interest" description="Disordered" evidence="1">
    <location>
        <begin position="1"/>
        <end position="22"/>
    </location>
</feature>
<feature type="compositionally biased region" description="Basic residues" evidence="1">
    <location>
        <begin position="12"/>
        <end position="22"/>
    </location>
</feature>
<evidence type="ECO:0000313" key="3">
    <source>
        <dbReference type="Proteomes" id="UP001499942"/>
    </source>
</evidence>
<protein>
    <recommendedName>
        <fullName evidence="4">Peptidase inhibitor family I36</fullName>
    </recommendedName>
</protein>
<dbReference type="Proteomes" id="UP001499942">
    <property type="component" value="Unassembled WGS sequence"/>
</dbReference>
<evidence type="ECO:0000313" key="2">
    <source>
        <dbReference type="EMBL" id="GAA2499193.1"/>
    </source>
</evidence>
<name>A0ABN3MBF8_9ACTN</name>
<evidence type="ECO:0000256" key="1">
    <source>
        <dbReference type="SAM" id="MobiDB-lite"/>
    </source>
</evidence>
<sequence>MVAVDSLESTARRKTHQGGNVRKTKMMRTAAALALAIGTMTTVSATQAQAAEAAASHGCASGYVCLYPGAGWNNDRPTHRYYTYGAHNLSNMYGTYRIFNNQTGGATVRTCTGYNGTGCQGYLGAGYYIDKDMTPINSITLQR</sequence>
<gene>
    <name evidence="2" type="ORF">GCM10010393_34360</name>
</gene>
<evidence type="ECO:0008006" key="4">
    <source>
        <dbReference type="Google" id="ProtNLM"/>
    </source>
</evidence>
<keyword evidence="3" id="KW-1185">Reference proteome</keyword>
<organism evidence="2 3">
    <name type="scientific">Streptomyces gobitricini</name>
    <dbReference type="NCBI Taxonomy" id="68211"/>
    <lineage>
        <taxon>Bacteria</taxon>
        <taxon>Bacillati</taxon>
        <taxon>Actinomycetota</taxon>
        <taxon>Actinomycetes</taxon>
        <taxon>Kitasatosporales</taxon>
        <taxon>Streptomycetaceae</taxon>
        <taxon>Streptomyces</taxon>
    </lineage>
</organism>
<accession>A0ABN3MBF8</accession>
<dbReference type="EMBL" id="BAAASR010000018">
    <property type="protein sequence ID" value="GAA2499193.1"/>
    <property type="molecule type" value="Genomic_DNA"/>
</dbReference>
<proteinExistence type="predicted"/>
<reference evidence="2 3" key="1">
    <citation type="journal article" date="2019" name="Int. J. Syst. Evol. Microbiol.">
        <title>The Global Catalogue of Microorganisms (GCM) 10K type strain sequencing project: providing services to taxonomists for standard genome sequencing and annotation.</title>
        <authorList>
            <consortium name="The Broad Institute Genomics Platform"/>
            <consortium name="The Broad Institute Genome Sequencing Center for Infectious Disease"/>
            <person name="Wu L."/>
            <person name="Ma J."/>
        </authorList>
    </citation>
    <scope>NUCLEOTIDE SEQUENCE [LARGE SCALE GENOMIC DNA]</scope>
    <source>
        <strain evidence="2 3">JCM 5062</strain>
    </source>
</reference>
<comment type="caution">
    <text evidence="2">The sequence shown here is derived from an EMBL/GenBank/DDBJ whole genome shotgun (WGS) entry which is preliminary data.</text>
</comment>